<dbReference type="InterPro" id="IPR050961">
    <property type="entry name" value="BolA/IbaG_stress_morph_reg"/>
</dbReference>
<dbReference type="InterPro" id="IPR036065">
    <property type="entry name" value="BolA-like_sf"/>
</dbReference>
<dbReference type="FunFam" id="3.30.300.90:FF:000001">
    <property type="entry name" value="Transcriptional regulator BolA"/>
    <property type="match status" value="1"/>
</dbReference>
<dbReference type="OrthoDB" id="9801469at2"/>
<dbReference type="PANTHER" id="PTHR46229">
    <property type="entry name" value="BOLA TRANSCRIPTION REGULATOR"/>
    <property type="match status" value="1"/>
</dbReference>
<evidence type="ECO:0000256" key="1">
    <source>
        <dbReference type="ARBA" id="ARBA00005578"/>
    </source>
</evidence>
<feature type="region of interest" description="Disordered" evidence="6">
    <location>
        <begin position="85"/>
        <end position="104"/>
    </location>
</feature>
<dbReference type="GO" id="GO:0005829">
    <property type="term" value="C:cytosol"/>
    <property type="evidence" value="ECO:0007669"/>
    <property type="project" value="TreeGrafter"/>
</dbReference>
<keyword evidence="2" id="KW-0346">Stress response</keyword>
<keyword evidence="8" id="KW-1185">Reference proteome</keyword>
<dbReference type="GO" id="GO:1990229">
    <property type="term" value="C:iron-sulfur cluster assembly complex"/>
    <property type="evidence" value="ECO:0007669"/>
    <property type="project" value="UniProtKB-ARBA"/>
</dbReference>
<proteinExistence type="inferred from homology"/>
<dbReference type="PIRSF" id="PIRSF003113">
    <property type="entry name" value="BolA"/>
    <property type="match status" value="1"/>
</dbReference>
<comment type="caution">
    <text evidence="7">The sequence shown here is derived from an EMBL/GenBank/DDBJ whole genome shotgun (WGS) entry which is preliminary data.</text>
</comment>
<dbReference type="EMBL" id="RJVQ01000002">
    <property type="protein sequence ID" value="RQW63907.1"/>
    <property type="molecule type" value="Genomic_DNA"/>
</dbReference>
<evidence type="ECO:0000256" key="3">
    <source>
        <dbReference type="ARBA" id="ARBA00059078"/>
    </source>
</evidence>
<dbReference type="Proteomes" id="UP000281112">
    <property type="component" value="Unassembled WGS sequence"/>
</dbReference>
<dbReference type="GO" id="GO:0006351">
    <property type="term" value="P:DNA-templated transcription"/>
    <property type="evidence" value="ECO:0007669"/>
    <property type="project" value="TreeGrafter"/>
</dbReference>
<dbReference type="AlphaFoldDB" id="A0A3N9THZ9"/>
<evidence type="ECO:0000313" key="7">
    <source>
        <dbReference type="EMBL" id="RQW63907.1"/>
    </source>
</evidence>
<evidence type="ECO:0000256" key="2">
    <source>
        <dbReference type="ARBA" id="ARBA00023016"/>
    </source>
</evidence>
<dbReference type="RefSeq" id="WP_124936027.1">
    <property type="nucleotide sequence ID" value="NZ_RJVQ01000002.1"/>
</dbReference>
<sequence length="104" mass="11690">MIKEIIESKLTEALNPIHMDVINESFMHNVPPGSESHFKVIVVSNEFENKRLIARHRLVNQTLANELENGVHALSMHTYTPSEWQDSAVVPESPMCKGGSKLNP</sequence>
<reference evidence="7 8" key="1">
    <citation type="submission" date="2018-11" db="EMBL/GenBank/DDBJ databases">
        <title>Vibrio LJC006 sp. nov., isolated from seawater during the bloom of the enteromorpha.</title>
        <authorList>
            <person name="Liang J."/>
        </authorList>
    </citation>
    <scope>NUCLEOTIDE SEQUENCE [LARGE SCALE GENOMIC DNA]</scope>
    <source>
        <strain evidence="7 8">LJC006</strain>
    </source>
</reference>
<dbReference type="InterPro" id="IPR002634">
    <property type="entry name" value="BolA"/>
</dbReference>
<protein>
    <recommendedName>
        <fullName evidence="4">DNA-binding transcriptional regulator BolA</fullName>
    </recommendedName>
</protein>
<dbReference type="PANTHER" id="PTHR46229:SF2">
    <property type="entry name" value="BOLA-LIKE PROTEIN 1"/>
    <property type="match status" value="1"/>
</dbReference>
<accession>A0A3N9THZ9</accession>
<dbReference type="SUPFAM" id="SSF82657">
    <property type="entry name" value="BolA-like"/>
    <property type="match status" value="1"/>
</dbReference>
<name>A0A3N9THZ9_9VIBR</name>
<dbReference type="Pfam" id="PF01722">
    <property type="entry name" value="BolA"/>
    <property type="match status" value="1"/>
</dbReference>
<dbReference type="Gene3D" id="3.30.300.90">
    <property type="entry name" value="BolA-like"/>
    <property type="match status" value="1"/>
</dbReference>
<comment type="similarity">
    <text evidence="1 5">Belongs to the BolA/IbaG family.</text>
</comment>
<gene>
    <name evidence="7" type="ORF">EES38_04685</name>
</gene>
<organism evidence="7 8">
    <name type="scientific">Vibrio viridaestus</name>
    <dbReference type="NCBI Taxonomy" id="2487322"/>
    <lineage>
        <taxon>Bacteria</taxon>
        <taxon>Pseudomonadati</taxon>
        <taxon>Pseudomonadota</taxon>
        <taxon>Gammaproteobacteria</taxon>
        <taxon>Vibrionales</taxon>
        <taxon>Vibrionaceae</taxon>
        <taxon>Vibrio</taxon>
    </lineage>
</organism>
<evidence type="ECO:0000256" key="6">
    <source>
        <dbReference type="SAM" id="MobiDB-lite"/>
    </source>
</evidence>
<evidence type="ECO:0000313" key="8">
    <source>
        <dbReference type="Proteomes" id="UP000281112"/>
    </source>
</evidence>
<evidence type="ECO:0000256" key="4">
    <source>
        <dbReference type="ARBA" id="ARBA00074073"/>
    </source>
</evidence>
<comment type="function">
    <text evidence="3">Transcriptional regulator that plays an important role in general stress response.</text>
</comment>
<evidence type="ECO:0000256" key="5">
    <source>
        <dbReference type="RuleBase" id="RU003860"/>
    </source>
</evidence>